<evidence type="ECO:0000256" key="7">
    <source>
        <dbReference type="ARBA" id="ARBA00023033"/>
    </source>
</evidence>
<dbReference type="GO" id="GO:0004497">
    <property type="term" value="F:monooxygenase activity"/>
    <property type="evidence" value="ECO:0007669"/>
    <property type="project" value="UniProtKB-KW"/>
</dbReference>
<feature type="binding site" description="axial binding residue" evidence="8">
    <location>
        <position position="472"/>
    </location>
    <ligand>
        <name>heme</name>
        <dbReference type="ChEBI" id="CHEBI:30413"/>
    </ligand>
    <ligandPart>
        <name>Fe</name>
        <dbReference type="ChEBI" id="CHEBI:18248"/>
    </ligandPart>
</feature>
<name>A0A6A6BHW6_9PEZI</name>
<dbReference type="PRINTS" id="PR00385">
    <property type="entry name" value="P450"/>
</dbReference>
<dbReference type="InterPro" id="IPR050121">
    <property type="entry name" value="Cytochrome_P450_monoxygenase"/>
</dbReference>
<dbReference type="Pfam" id="PF00067">
    <property type="entry name" value="p450"/>
    <property type="match status" value="1"/>
</dbReference>
<keyword evidence="4 8" id="KW-0479">Metal-binding</keyword>
<dbReference type="PRINTS" id="PR00463">
    <property type="entry name" value="EP450I"/>
</dbReference>
<evidence type="ECO:0000256" key="8">
    <source>
        <dbReference type="PIRSR" id="PIRSR602401-1"/>
    </source>
</evidence>
<dbReference type="AlphaFoldDB" id="A0A6A6BHW6"/>
<evidence type="ECO:0000256" key="1">
    <source>
        <dbReference type="ARBA" id="ARBA00001971"/>
    </source>
</evidence>
<reference evidence="9" key="1">
    <citation type="journal article" date="2020" name="Stud. Mycol.">
        <title>101 Dothideomycetes genomes: a test case for predicting lifestyles and emergence of pathogens.</title>
        <authorList>
            <person name="Haridas S."/>
            <person name="Albert R."/>
            <person name="Binder M."/>
            <person name="Bloem J."/>
            <person name="Labutti K."/>
            <person name="Salamov A."/>
            <person name="Andreopoulos B."/>
            <person name="Baker S."/>
            <person name="Barry K."/>
            <person name="Bills G."/>
            <person name="Bluhm B."/>
            <person name="Cannon C."/>
            <person name="Castanera R."/>
            <person name="Culley D."/>
            <person name="Daum C."/>
            <person name="Ezra D."/>
            <person name="Gonzalez J."/>
            <person name="Henrissat B."/>
            <person name="Kuo A."/>
            <person name="Liang C."/>
            <person name="Lipzen A."/>
            <person name="Lutzoni F."/>
            <person name="Magnuson J."/>
            <person name="Mondo S."/>
            <person name="Nolan M."/>
            <person name="Ohm R."/>
            <person name="Pangilinan J."/>
            <person name="Park H.-J."/>
            <person name="Ramirez L."/>
            <person name="Alfaro M."/>
            <person name="Sun H."/>
            <person name="Tritt A."/>
            <person name="Yoshinaga Y."/>
            <person name="Zwiers L.-H."/>
            <person name="Turgeon B."/>
            <person name="Goodwin S."/>
            <person name="Spatafora J."/>
            <person name="Crous P."/>
            <person name="Grigoriev I."/>
        </authorList>
    </citation>
    <scope>NUCLEOTIDE SEQUENCE</scope>
    <source>
        <strain evidence="9">CBS 121167</strain>
    </source>
</reference>
<keyword evidence="5" id="KW-0560">Oxidoreductase</keyword>
<evidence type="ECO:0000256" key="4">
    <source>
        <dbReference type="ARBA" id="ARBA00022723"/>
    </source>
</evidence>
<dbReference type="InterPro" id="IPR001128">
    <property type="entry name" value="Cyt_P450"/>
</dbReference>
<evidence type="ECO:0000313" key="9">
    <source>
        <dbReference type="EMBL" id="KAF2143198.1"/>
    </source>
</evidence>
<evidence type="ECO:0000256" key="5">
    <source>
        <dbReference type="ARBA" id="ARBA00023002"/>
    </source>
</evidence>
<gene>
    <name evidence="9" type="ORF">K452DRAFT_225574</name>
</gene>
<evidence type="ECO:0000256" key="3">
    <source>
        <dbReference type="ARBA" id="ARBA00022617"/>
    </source>
</evidence>
<evidence type="ECO:0000256" key="6">
    <source>
        <dbReference type="ARBA" id="ARBA00023004"/>
    </source>
</evidence>
<dbReference type="RefSeq" id="XP_033398910.1">
    <property type="nucleotide sequence ID" value="XM_033536764.1"/>
</dbReference>
<dbReference type="PANTHER" id="PTHR24305:SF107">
    <property type="entry name" value="P450, PUTATIVE (EUROFUNG)-RELATED"/>
    <property type="match status" value="1"/>
</dbReference>
<dbReference type="OrthoDB" id="10029320at2759"/>
<evidence type="ECO:0000313" key="10">
    <source>
        <dbReference type="Proteomes" id="UP000799438"/>
    </source>
</evidence>
<proteinExistence type="predicted"/>
<organism evidence="9 10">
    <name type="scientific">Aplosporella prunicola CBS 121167</name>
    <dbReference type="NCBI Taxonomy" id="1176127"/>
    <lineage>
        <taxon>Eukaryota</taxon>
        <taxon>Fungi</taxon>
        <taxon>Dikarya</taxon>
        <taxon>Ascomycota</taxon>
        <taxon>Pezizomycotina</taxon>
        <taxon>Dothideomycetes</taxon>
        <taxon>Dothideomycetes incertae sedis</taxon>
        <taxon>Botryosphaeriales</taxon>
        <taxon>Aplosporellaceae</taxon>
        <taxon>Aplosporella</taxon>
    </lineage>
</organism>
<comment type="pathway">
    <text evidence="2">Secondary metabolite biosynthesis.</text>
</comment>
<dbReference type="SUPFAM" id="SSF48264">
    <property type="entry name" value="Cytochrome P450"/>
    <property type="match status" value="1"/>
</dbReference>
<dbReference type="Proteomes" id="UP000799438">
    <property type="component" value="Unassembled WGS sequence"/>
</dbReference>
<dbReference type="GeneID" id="54294260"/>
<evidence type="ECO:0000256" key="2">
    <source>
        <dbReference type="ARBA" id="ARBA00005179"/>
    </source>
</evidence>
<keyword evidence="3 8" id="KW-0349">Heme</keyword>
<accession>A0A6A6BHW6</accession>
<dbReference type="Gene3D" id="1.10.630.10">
    <property type="entry name" value="Cytochrome P450"/>
    <property type="match status" value="1"/>
</dbReference>
<dbReference type="GO" id="GO:0016705">
    <property type="term" value="F:oxidoreductase activity, acting on paired donors, with incorporation or reduction of molecular oxygen"/>
    <property type="evidence" value="ECO:0007669"/>
    <property type="project" value="InterPro"/>
</dbReference>
<comment type="cofactor">
    <cofactor evidence="1 8">
        <name>heme</name>
        <dbReference type="ChEBI" id="CHEBI:30413"/>
    </cofactor>
</comment>
<keyword evidence="10" id="KW-1185">Reference proteome</keyword>
<protein>
    <recommendedName>
        <fullName evidence="11">Cytochrome P450</fullName>
    </recommendedName>
</protein>
<dbReference type="CDD" id="cd11051">
    <property type="entry name" value="CYP59-like"/>
    <property type="match status" value="1"/>
</dbReference>
<dbReference type="GO" id="GO:0020037">
    <property type="term" value="F:heme binding"/>
    <property type="evidence" value="ECO:0007669"/>
    <property type="project" value="InterPro"/>
</dbReference>
<evidence type="ECO:0008006" key="11">
    <source>
        <dbReference type="Google" id="ProtNLM"/>
    </source>
</evidence>
<sequence length="545" mass="61981">MDTSPELTVLIKAFIVFLLYGITKAYTTRNVIGNLRRRSLPMPPWSWFFGHMFVVKKYLNKLPSDAVFNYTARRLSREFPKHSMFYVDFWPMNTPFLIIANPLAASQITQKLSVQKPLAVQDAFAAMTGGPNLLTMPDVQWKRWRAVFSPGFSNSHMLEQVPKLIDKAQVFCEMLREKARANSVFQLEEATFRLTIDVIGLICLDTDFNYQLRNSEFPSLLRSLIEWQTFGDVINPLKRLNPYRKFITWYWGRRLNYYIHSELRKRFNERRATSSKSSRRAKPIVALALDSYLTESPKASNESLDANFKDYATAQLRLFLVAGHDTTSSAMTYTLHLLYTHPSFLASVREEHDAVFGKDRAAAASKLRVDPALLNQLPLTSAAIKEALRLFPLAGGIRMGSPDIELVAEDGTRFPTAGCSVWIVHEAVHRNPAYWPDPDAYLPERWLVGPEHPLYPKTKGAWRAFEIGPRNCIGQTLALTELKTVLVMTLREFDISPAYDEWDRMHSGGHRGIKTAMGERAYQVSGGGGGQHPSDRYPCRVSMCG</sequence>
<dbReference type="GO" id="GO:0005506">
    <property type="term" value="F:iron ion binding"/>
    <property type="evidence" value="ECO:0007669"/>
    <property type="project" value="InterPro"/>
</dbReference>
<dbReference type="InterPro" id="IPR036396">
    <property type="entry name" value="Cyt_P450_sf"/>
</dbReference>
<dbReference type="EMBL" id="ML995482">
    <property type="protein sequence ID" value="KAF2143198.1"/>
    <property type="molecule type" value="Genomic_DNA"/>
</dbReference>
<keyword evidence="6 8" id="KW-0408">Iron</keyword>
<dbReference type="InterPro" id="IPR002401">
    <property type="entry name" value="Cyt_P450_E_grp-I"/>
</dbReference>
<dbReference type="PANTHER" id="PTHR24305">
    <property type="entry name" value="CYTOCHROME P450"/>
    <property type="match status" value="1"/>
</dbReference>
<keyword evidence="7" id="KW-0503">Monooxygenase</keyword>